<organism evidence="1 2">
    <name type="scientific">Galerina marginata (strain CBS 339.88)</name>
    <dbReference type="NCBI Taxonomy" id="685588"/>
    <lineage>
        <taxon>Eukaryota</taxon>
        <taxon>Fungi</taxon>
        <taxon>Dikarya</taxon>
        <taxon>Basidiomycota</taxon>
        <taxon>Agaricomycotina</taxon>
        <taxon>Agaricomycetes</taxon>
        <taxon>Agaricomycetidae</taxon>
        <taxon>Agaricales</taxon>
        <taxon>Agaricineae</taxon>
        <taxon>Strophariaceae</taxon>
        <taxon>Galerina</taxon>
    </lineage>
</organism>
<evidence type="ECO:0000313" key="1">
    <source>
        <dbReference type="EMBL" id="KDR75039.1"/>
    </source>
</evidence>
<dbReference type="EMBL" id="KL142381">
    <property type="protein sequence ID" value="KDR75039.1"/>
    <property type="molecule type" value="Genomic_DNA"/>
</dbReference>
<proteinExistence type="predicted"/>
<accession>A0A067T548</accession>
<gene>
    <name evidence="1" type="ORF">GALMADRAFT_522220</name>
</gene>
<evidence type="ECO:0000313" key="2">
    <source>
        <dbReference type="Proteomes" id="UP000027222"/>
    </source>
</evidence>
<name>A0A067T548_GALM3</name>
<dbReference type="AlphaFoldDB" id="A0A067T548"/>
<keyword evidence="2" id="KW-1185">Reference proteome</keyword>
<dbReference type="HOGENOM" id="CLU_1094345_0_0_1"/>
<dbReference type="Proteomes" id="UP000027222">
    <property type="component" value="Unassembled WGS sequence"/>
</dbReference>
<protein>
    <submittedName>
        <fullName evidence="1">Uncharacterized protein</fullName>
    </submittedName>
</protein>
<sequence length="254" mass="28092">MVVAQLVLRIIITDPTFIDILFRPSDLTIQIISRHWRYARRPPDTALTASTLYVLLDPNHPRQIAYVRSNGLESAAAQIVSKILVGVGPTALSSKQQQVKALLATFAEHLGRLTAGRDGVDQLVFLMGIIAAAKKDATEPELTKAVLKATPLWNAMFRLLKKSAKPATASADSRAESVDPEVEKKYRLRMISDVVGTSANIFHDATFEYPRECEHLARIWANENLFGALEETIELLVTMPGMTSVLQIILHLPN</sequence>
<reference evidence="2" key="1">
    <citation type="journal article" date="2014" name="Proc. Natl. Acad. Sci. U.S.A.">
        <title>Extensive sampling of basidiomycete genomes demonstrates inadequacy of the white-rot/brown-rot paradigm for wood decay fungi.</title>
        <authorList>
            <person name="Riley R."/>
            <person name="Salamov A.A."/>
            <person name="Brown D.W."/>
            <person name="Nagy L.G."/>
            <person name="Floudas D."/>
            <person name="Held B.W."/>
            <person name="Levasseur A."/>
            <person name="Lombard V."/>
            <person name="Morin E."/>
            <person name="Otillar R."/>
            <person name="Lindquist E.A."/>
            <person name="Sun H."/>
            <person name="LaButti K.M."/>
            <person name="Schmutz J."/>
            <person name="Jabbour D."/>
            <person name="Luo H."/>
            <person name="Baker S.E."/>
            <person name="Pisabarro A.G."/>
            <person name="Walton J.D."/>
            <person name="Blanchette R.A."/>
            <person name="Henrissat B."/>
            <person name="Martin F."/>
            <person name="Cullen D."/>
            <person name="Hibbett D.S."/>
            <person name="Grigoriev I.V."/>
        </authorList>
    </citation>
    <scope>NUCLEOTIDE SEQUENCE [LARGE SCALE GENOMIC DNA]</scope>
    <source>
        <strain evidence="2">CBS 339.88</strain>
    </source>
</reference>
<dbReference type="OrthoDB" id="432970at2759"/>